<organism evidence="1 2">
    <name type="scientific">Ferrimonas aestuarii</name>
    <dbReference type="NCBI Taxonomy" id="2569539"/>
    <lineage>
        <taxon>Bacteria</taxon>
        <taxon>Pseudomonadati</taxon>
        <taxon>Pseudomonadota</taxon>
        <taxon>Gammaproteobacteria</taxon>
        <taxon>Alteromonadales</taxon>
        <taxon>Ferrimonadaceae</taxon>
        <taxon>Ferrimonas</taxon>
    </lineage>
</organism>
<dbReference type="PANTHER" id="PTHR11570:SF0">
    <property type="entry name" value="S-ADENOSYLMETHIONINE DECARBOXYLASE PROENZYME"/>
    <property type="match status" value="1"/>
</dbReference>
<accession>A0A4U1BQ55</accession>
<dbReference type="Gene3D" id="3.60.90.10">
    <property type="entry name" value="S-adenosylmethionine decarboxylase"/>
    <property type="match status" value="1"/>
</dbReference>
<dbReference type="SUPFAM" id="SSF56276">
    <property type="entry name" value="S-adenosylmethionine decarboxylase"/>
    <property type="match status" value="1"/>
</dbReference>
<dbReference type="PROSITE" id="PS01336">
    <property type="entry name" value="ADOMETDC"/>
    <property type="match status" value="1"/>
</dbReference>
<dbReference type="Pfam" id="PF01536">
    <property type="entry name" value="SAM_decarbox"/>
    <property type="match status" value="1"/>
</dbReference>
<dbReference type="AlphaFoldDB" id="A0A4U1BQ55"/>
<sequence>MRVAVLFFEGSEKKVEVVVKSGTPSLRALGQDYWSELVACCGATILSHISNDQMDAYLLSESSLFVWPDRLLMITCGNITLVDSVIHFLDQQGQGCVDMITYQRKNEYQSHLQKTAFEEDVERLNLRLPGKAFRLGHLDGHHNYVWHMDKVYQPVEDDITTELLMYHIEGEAADYLRGSDQTIEGIRQHLQLDALFPEFEFDEFLFEPFGYSMNAIRGDQYITMHITPQDGTSYVSFETDIDIPNECPELLNRFTDILNPSSFDLITFNADPKIALQPDVACVAHNQQQLKCGFKMEFQHFIKMAKNIGPALEI</sequence>
<reference evidence="1 2" key="1">
    <citation type="submission" date="2019-04" db="EMBL/GenBank/DDBJ databases">
        <authorList>
            <person name="Hwang J.C."/>
        </authorList>
    </citation>
    <scope>NUCLEOTIDE SEQUENCE [LARGE SCALE GENOMIC DNA]</scope>
    <source>
        <strain evidence="1 2">IMCC35002</strain>
    </source>
</reference>
<evidence type="ECO:0000313" key="1">
    <source>
        <dbReference type="EMBL" id="TKB56739.1"/>
    </source>
</evidence>
<keyword evidence="2" id="KW-1185">Reference proteome</keyword>
<dbReference type="InterPro" id="IPR018166">
    <property type="entry name" value="S-AdoMet_deCO2ase_CS"/>
</dbReference>
<proteinExistence type="predicted"/>
<protein>
    <submittedName>
        <fullName evidence="1">Adenosylmethionine decarboxylase</fullName>
    </submittedName>
</protein>
<evidence type="ECO:0000313" key="2">
    <source>
        <dbReference type="Proteomes" id="UP000305675"/>
    </source>
</evidence>
<dbReference type="Proteomes" id="UP000305675">
    <property type="component" value="Unassembled WGS sequence"/>
</dbReference>
<dbReference type="PANTHER" id="PTHR11570">
    <property type="entry name" value="S-ADENOSYLMETHIONINE DECARBOXYLASE"/>
    <property type="match status" value="1"/>
</dbReference>
<name>A0A4U1BQ55_9GAMM</name>
<gene>
    <name evidence="1" type="ORF">FCL42_06305</name>
</gene>
<dbReference type="OrthoDB" id="5289311at2"/>
<dbReference type="EMBL" id="SWCJ01000003">
    <property type="protein sequence ID" value="TKB56739.1"/>
    <property type="molecule type" value="Genomic_DNA"/>
</dbReference>
<dbReference type="GO" id="GO:0008295">
    <property type="term" value="P:spermidine biosynthetic process"/>
    <property type="evidence" value="ECO:0007669"/>
    <property type="project" value="InterPro"/>
</dbReference>
<comment type="caution">
    <text evidence="1">The sequence shown here is derived from an EMBL/GenBank/DDBJ whole genome shotgun (WGS) entry which is preliminary data.</text>
</comment>
<dbReference type="InterPro" id="IPR016067">
    <property type="entry name" value="S-AdoMet_deCO2ase_core"/>
</dbReference>
<dbReference type="GO" id="GO:0004014">
    <property type="term" value="F:adenosylmethionine decarboxylase activity"/>
    <property type="evidence" value="ECO:0007669"/>
    <property type="project" value="InterPro"/>
</dbReference>
<dbReference type="InterPro" id="IPR048283">
    <property type="entry name" value="AdoMetDC-like"/>
</dbReference>